<name>A0ABQ8VG98_9AGAR</name>
<gene>
    <name evidence="2" type="ORF">C8R41DRAFT_837049</name>
</gene>
<dbReference type="SMART" id="SM00696">
    <property type="entry name" value="DM9"/>
    <property type="match status" value="1"/>
</dbReference>
<evidence type="ECO:0000313" key="2">
    <source>
        <dbReference type="EMBL" id="KAJ4487512.1"/>
    </source>
</evidence>
<protein>
    <submittedName>
        <fullName evidence="2">Uncharacterized protein</fullName>
    </submittedName>
</protein>
<dbReference type="InterPro" id="IPR006616">
    <property type="entry name" value="DM9_repeat"/>
</dbReference>
<comment type="caution">
    <text evidence="2">The sequence shown here is derived from an EMBL/GenBank/DDBJ whole genome shotgun (WGS) entry which is preliminary data.</text>
</comment>
<reference evidence="2" key="1">
    <citation type="submission" date="2022-08" db="EMBL/GenBank/DDBJ databases">
        <title>A Global Phylogenomic Analysis of the Shiitake Genus Lentinula.</title>
        <authorList>
            <consortium name="DOE Joint Genome Institute"/>
            <person name="Sierra-Patev S."/>
            <person name="Min B."/>
            <person name="Naranjo-Ortiz M."/>
            <person name="Looney B."/>
            <person name="Konkel Z."/>
            <person name="Slot J.C."/>
            <person name="Sakamoto Y."/>
            <person name="Steenwyk J.L."/>
            <person name="Rokas A."/>
            <person name="Carro J."/>
            <person name="Camarero S."/>
            <person name="Ferreira P."/>
            <person name="Molpeceres G."/>
            <person name="Ruiz-Duenas F.J."/>
            <person name="Serrano A."/>
            <person name="Henrissat B."/>
            <person name="Drula E."/>
            <person name="Hughes K.W."/>
            <person name="Mata J.L."/>
            <person name="Ishikawa N.K."/>
            <person name="Vargas-Isla R."/>
            <person name="Ushijima S."/>
            <person name="Smith C.A."/>
            <person name="Ahrendt S."/>
            <person name="Andreopoulos W."/>
            <person name="He G."/>
            <person name="Labutti K."/>
            <person name="Lipzen A."/>
            <person name="Ng V."/>
            <person name="Riley R."/>
            <person name="Sandor L."/>
            <person name="Barry K."/>
            <person name="Martinez A.T."/>
            <person name="Xiao Y."/>
            <person name="Gibbons J.G."/>
            <person name="Terashima K."/>
            <person name="Grigoriev I.V."/>
            <person name="Hibbett D.S."/>
        </authorList>
    </citation>
    <scope>NUCLEOTIDE SEQUENCE</scope>
    <source>
        <strain evidence="2">RHP3577 ss4</strain>
    </source>
</reference>
<dbReference type="EMBL" id="JANVFT010000047">
    <property type="protein sequence ID" value="KAJ4487512.1"/>
    <property type="molecule type" value="Genomic_DNA"/>
</dbReference>
<keyword evidence="3" id="KW-1185">Reference proteome</keyword>
<proteinExistence type="predicted"/>
<dbReference type="PANTHER" id="PTHR31649">
    <property type="entry name" value="AGAP009604-PA"/>
    <property type="match status" value="1"/>
</dbReference>
<accession>A0ABQ8VG98</accession>
<dbReference type="Pfam" id="PF11901">
    <property type="entry name" value="DM9"/>
    <property type="match status" value="1"/>
</dbReference>
<organism evidence="2 3">
    <name type="scientific">Lentinula lateritia</name>
    <dbReference type="NCBI Taxonomy" id="40482"/>
    <lineage>
        <taxon>Eukaryota</taxon>
        <taxon>Fungi</taxon>
        <taxon>Dikarya</taxon>
        <taxon>Basidiomycota</taxon>
        <taxon>Agaricomycotina</taxon>
        <taxon>Agaricomycetes</taxon>
        <taxon>Agaricomycetidae</taxon>
        <taxon>Agaricales</taxon>
        <taxon>Marasmiineae</taxon>
        <taxon>Omphalotaceae</taxon>
        <taxon>Lentinula</taxon>
    </lineage>
</organism>
<evidence type="ECO:0000256" key="1">
    <source>
        <dbReference type="SAM" id="MobiDB-lite"/>
    </source>
</evidence>
<dbReference type="PANTHER" id="PTHR31649:SF1">
    <property type="entry name" value="FARNESOIC ACID O-METHYL TRANSFERASE DOMAIN-CONTAINING PROTEIN"/>
    <property type="match status" value="1"/>
</dbReference>
<evidence type="ECO:0000313" key="3">
    <source>
        <dbReference type="Proteomes" id="UP001150217"/>
    </source>
</evidence>
<sequence length="196" mass="21625">MEFPQAHGQEPIMVKDQRSSPAYNINVAPPPIPSSGYRIPLAENSAFPTDLRPLFFDADGVSPVFMGSAIFPDSVHPCKIVPALDPKCMVPYGGREHHHHGRYDLLPLDSNTMEFVRTSRGQIPPGRRPVEGGYEENGSKLYHGIATVNGVQVPGKTGLHLGGCNVSFAGGEHVIYENYDILCWKFWLYESLTPHV</sequence>
<feature type="region of interest" description="Disordered" evidence="1">
    <location>
        <begin position="1"/>
        <end position="20"/>
    </location>
</feature>
<dbReference type="Proteomes" id="UP001150217">
    <property type="component" value="Unassembled WGS sequence"/>
</dbReference>